<dbReference type="Pfam" id="PF16826">
    <property type="entry name" value="DUF5076"/>
    <property type="match status" value="1"/>
</dbReference>
<dbReference type="RefSeq" id="WP_281779543.1">
    <property type="nucleotide sequence ID" value="NZ_AP027041.1"/>
</dbReference>
<reference evidence="1 2" key="1">
    <citation type="journal article" date="2023" name="Int. J. Syst. Evol. Microbiol.">
        <title>Physiological and genomic analyses of cobalamin (vitamin B12)-auxotrophy of Lysobacter auxotrophicus sp. nov., a methionine-auxotrophic chitinolytic bacterium isolated from chitin-treated soil.</title>
        <authorList>
            <person name="Saito A."/>
            <person name="Dohra H."/>
            <person name="Hamada M."/>
            <person name="Moriuchi R."/>
            <person name="Kotsuchibashi Y."/>
            <person name="Mori K."/>
        </authorList>
    </citation>
    <scope>NUCLEOTIDE SEQUENCE [LARGE SCALE GENOMIC DNA]</scope>
    <source>
        <strain evidence="1 2">5-21a</strain>
    </source>
</reference>
<gene>
    <name evidence="1" type="ORF">LA521A_28250</name>
</gene>
<evidence type="ECO:0000313" key="2">
    <source>
        <dbReference type="Proteomes" id="UP001317822"/>
    </source>
</evidence>
<evidence type="ECO:0000313" key="1">
    <source>
        <dbReference type="EMBL" id="BDU17624.1"/>
    </source>
</evidence>
<organism evidence="1 2">
    <name type="scientific">Lysobacter auxotrophicus</name>
    <dbReference type="NCBI Taxonomy" id="2992573"/>
    <lineage>
        <taxon>Bacteria</taxon>
        <taxon>Pseudomonadati</taxon>
        <taxon>Pseudomonadota</taxon>
        <taxon>Gammaproteobacteria</taxon>
        <taxon>Lysobacterales</taxon>
        <taxon>Lysobacteraceae</taxon>
        <taxon>Lysobacter</taxon>
    </lineage>
</organism>
<protein>
    <submittedName>
        <fullName evidence="1">DUF5076 domain-containing protein</fullName>
    </submittedName>
</protein>
<proteinExistence type="predicted"/>
<name>A0ABM8DG90_9GAMM</name>
<sequence>MAGRTVRRKPKERILVGEALAVPPGAHEDPASFELLRLWAIDRSLEMSVYSRIEGEPSDFGILLADLFSHACGRYAQGTGQAESDIRASMFLAFACRLGDLRRM</sequence>
<accession>A0ABM8DG90</accession>
<dbReference type="Proteomes" id="UP001317822">
    <property type="component" value="Chromosome"/>
</dbReference>
<dbReference type="EMBL" id="AP027041">
    <property type="protein sequence ID" value="BDU17624.1"/>
    <property type="molecule type" value="Genomic_DNA"/>
</dbReference>
<dbReference type="Gene3D" id="3.30.2370.10">
    <property type="entry name" value="putative pyruvate dehydrogenase"/>
    <property type="match status" value="1"/>
</dbReference>
<dbReference type="InterPro" id="IPR031796">
    <property type="entry name" value="DUF5076"/>
</dbReference>
<keyword evidence="2" id="KW-1185">Reference proteome</keyword>